<evidence type="ECO:0000313" key="7">
    <source>
        <dbReference type="Proteomes" id="UP000325008"/>
    </source>
</evidence>
<keyword evidence="7" id="KW-1185">Reference proteome</keyword>
<dbReference type="CDD" id="cd02205">
    <property type="entry name" value="CBS_pair_SF"/>
    <property type="match status" value="1"/>
</dbReference>
<dbReference type="Proteomes" id="UP000325008">
    <property type="component" value="Unassembled WGS sequence"/>
</dbReference>
<dbReference type="Gene3D" id="3.10.580.10">
    <property type="entry name" value="CBS-domain"/>
    <property type="match status" value="2"/>
</dbReference>
<accession>A0A5C3FJK1</accession>
<feature type="region of interest" description="Disordered" evidence="4">
    <location>
        <begin position="1"/>
        <end position="28"/>
    </location>
</feature>
<evidence type="ECO:0000259" key="5">
    <source>
        <dbReference type="PROSITE" id="PS51371"/>
    </source>
</evidence>
<proteinExistence type="predicted"/>
<dbReference type="InterPro" id="IPR050511">
    <property type="entry name" value="AMPK_gamma/SDS23_families"/>
</dbReference>
<dbReference type="InterPro" id="IPR046342">
    <property type="entry name" value="CBS_dom_sf"/>
</dbReference>
<dbReference type="OrthoDB" id="449052at2759"/>
<dbReference type="PROSITE" id="PS51371">
    <property type="entry name" value="CBS"/>
    <property type="match status" value="1"/>
</dbReference>
<dbReference type="SUPFAM" id="SSF54631">
    <property type="entry name" value="CBS-domain pair"/>
    <property type="match status" value="1"/>
</dbReference>
<feature type="compositionally biased region" description="Polar residues" evidence="4">
    <location>
        <begin position="569"/>
        <end position="579"/>
    </location>
</feature>
<feature type="compositionally biased region" description="Polar residues" evidence="4">
    <location>
        <begin position="464"/>
        <end position="483"/>
    </location>
</feature>
<evidence type="ECO:0000256" key="3">
    <source>
        <dbReference type="PROSITE-ProRule" id="PRU00703"/>
    </source>
</evidence>
<evidence type="ECO:0000256" key="4">
    <source>
        <dbReference type="SAM" id="MobiDB-lite"/>
    </source>
</evidence>
<dbReference type="PANTHER" id="PTHR13780">
    <property type="entry name" value="AMP-ACTIVATED PROTEIN KINASE, GAMMA REGULATORY SUBUNIT"/>
    <property type="match status" value="1"/>
</dbReference>
<dbReference type="AlphaFoldDB" id="A0A5C3FJK1"/>
<protein>
    <recommendedName>
        <fullName evidence="5">CBS domain-containing protein</fullName>
    </recommendedName>
</protein>
<dbReference type="EMBL" id="OOIQ01000002">
    <property type="protein sequence ID" value="SPO43629.1"/>
    <property type="molecule type" value="Genomic_DNA"/>
</dbReference>
<dbReference type="Pfam" id="PF00571">
    <property type="entry name" value="CBS"/>
    <property type="match status" value="1"/>
</dbReference>
<keyword evidence="1" id="KW-0677">Repeat</keyword>
<feature type="region of interest" description="Disordered" evidence="4">
    <location>
        <begin position="452"/>
        <end position="516"/>
    </location>
</feature>
<evidence type="ECO:0000256" key="2">
    <source>
        <dbReference type="ARBA" id="ARBA00023122"/>
    </source>
</evidence>
<feature type="compositionally biased region" description="Low complexity" evidence="4">
    <location>
        <begin position="580"/>
        <end position="591"/>
    </location>
</feature>
<feature type="domain" description="CBS" evidence="5">
    <location>
        <begin position="213"/>
        <end position="281"/>
    </location>
</feature>
<feature type="compositionally biased region" description="Low complexity" evidence="4">
    <location>
        <begin position="12"/>
        <end position="28"/>
    </location>
</feature>
<gene>
    <name evidence="6" type="ORF">PSANT_01314</name>
</gene>
<evidence type="ECO:0000313" key="6">
    <source>
        <dbReference type="EMBL" id="SPO43629.1"/>
    </source>
</evidence>
<name>A0A5C3FJK1_PSEA2</name>
<feature type="region of interest" description="Disordered" evidence="4">
    <location>
        <begin position="569"/>
        <end position="591"/>
    </location>
</feature>
<sequence length="639" mass="66822">MALSQTRPIWIPTPSSPSHSSPRSHFRCSSDAGSDLSISFPLGGATAFPLSAVQDPFAAVELNHRLACLTAEDVLSCDSSTRSRLVVFPHDGSIESAGERLAEADHAETWILLERKPERKHTSSTTRGLSKLTTSDCVGLLGLEDLSAFFAVVFAPQLSKSSVHDPVSPPASPMASPSDFVFPGAHAAPTERVAQIRKVRAQLDAKRAVAASMISNLSGKNALRHVSLDTPLADILGLLSQPDVNCLVVSDARRSDDGAVCGILTATDVVAFVVAEAERDSVLANALSTTLDALTAVVLQQPAAVISGDRSTVDALVRMQAEQLSVLAVMDPVGGLISPVSSREISQEILRSASRKILTTPLSTVVKSLRSRHPQGTDGKDAHPAVSVSNSASVARVAAILLATEAGGVYVVDEPKVVMTPPLSCVSASPGKELPALSLDTDMMPLSRSVSFTPAPAQKHRRSSTQFWTAPRTSFSGGSSETSRPPLPTFAVATGGETGRERRASNKPELTLSSSLASLPKSGSAAMSAHIRTSSAARPLRPRSLSLAHFSLDETNSSRQFGMQAAHRSQGSWTPVTPTAGSAASSAGSPSSPFGNMLVSGFFGEAMQNGIPRHVVTMKTILQSLLAATGAANEEALET</sequence>
<organism evidence="6 7">
    <name type="scientific">Pseudozyma antarctica</name>
    <name type="common">Yeast</name>
    <name type="synonym">Candida antarctica</name>
    <dbReference type="NCBI Taxonomy" id="84753"/>
    <lineage>
        <taxon>Eukaryota</taxon>
        <taxon>Fungi</taxon>
        <taxon>Dikarya</taxon>
        <taxon>Basidiomycota</taxon>
        <taxon>Ustilaginomycotina</taxon>
        <taxon>Ustilaginomycetes</taxon>
        <taxon>Ustilaginales</taxon>
        <taxon>Ustilaginaceae</taxon>
        <taxon>Moesziomyces</taxon>
    </lineage>
</organism>
<reference evidence="6" key="1">
    <citation type="submission" date="2018-03" db="EMBL/GenBank/DDBJ databases">
        <authorList>
            <person name="Guldener U."/>
        </authorList>
    </citation>
    <scope>NUCLEOTIDE SEQUENCE [LARGE SCALE GENOMIC DNA]</scope>
    <source>
        <strain evidence="6">ATCC34888</strain>
    </source>
</reference>
<evidence type="ECO:0000256" key="1">
    <source>
        <dbReference type="ARBA" id="ARBA00022737"/>
    </source>
</evidence>
<dbReference type="PANTHER" id="PTHR13780:SF128">
    <property type="entry name" value="CBS DOMAIN-CONTAINING PROTEIN"/>
    <property type="match status" value="1"/>
</dbReference>
<comment type="caution">
    <text evidence="6">The sequence shown here is derived from an EMBL/GenBank/DDBJ whole genome shotgun (WGS) entry which is preliminary data.</text>
</comment>
<dbReference type="InterPro" id="IPR000644">
    <property type="entry name" value="CBS_dom"/>
</dbReference>
<keyword evidence="2 3" id="KW-0129">CBS domain</keyword>